<dbReference type="RefSeq" id="WP_008737560.1">
    <property type="nucleotide sequence ID" value="NZ_CP004387.1"/>
</dbReference>
<dbReference type="PIRSF" id="PIRSF003113">
    <property type="entry name" value="BolA"/>
    <property type="match status" value="1"/>
</dbReference>
<dbReference type="PANTHER" id="PTHR46229">
    <property type="entry name" value="BOLA TRANSCRIPTION REGULATOR"/>
    <property type="match status" value="1"/>
</dbReference>
<evidence type="ECO:0000313" key="4">
    <source>
        <dbReference type="EMBL" id="AJD48158.1"/>
    </source>
</evidence>
<dbReference type="Gene3D" id="3.10.20.90">
    <property type="entry name" value="Phosphatidylinositol 3-kinase Catalytic Subunit, Chain A, domain 1"/>
    <property type="match status" value="1"/>
</dbReference>
<evidence type="ECO:0000256" key="1">
    <source>
        <dbReference type="ARBA" id="ARBA00005578"/>
    </source>
</evidence>
<dbReference type="GO" id="GO:0005829">
    <property type="term" value="C:cytosol"/>
    <property type="evidence" value="ECO:0007669"/>
    <property type="project" value="TreeGrafter"/>
</dbReference>
<dbReference type="GO" id="GO:0006351">
    <property type="term" value="P:DNA-templated transcription"/>
    <property type="evidence" value="ECO:0007669"/>
    <property type="project" value="TreeGrafter"/>
</dbReference>
<dbReference type="OrthoDB" id="9801469at2"/>
<feature type="region of interest" description="Disordered" evidence="3">
    <location>
        <begin position="86"/>
        <end position="105"/>
    </location>
</feature>
<accession>A0A0B4XNU7</accession>
<dbReference type="EMBL" id="CP004387">
    <property type="protein sequence ID" value="AJD48158.1"/>
    <property type="molecule type" value="Genomic_DNA"/>
</dbReference>
<dbReference type="HOGENOM" id="CLU_109462_3_1_6"/>
<organism evidence="4 5">
    <name type="scientific">Isoalcanivorax pacificus W11-5</name>
    <dbReference type="NCBI Taxonomy" id="391936"/>
    <lineage>
        <taxon>Bacteria</taxon>
        <taxon>Pseudomonadati</taxon>
        <taxon>Pseudomonadota</taxon>
        <taxon>Gammaproteobacteria</taxon>
        <taxon>Oceanospirillales</taxon>
        <taxon>Alcanivoracaceae</taxon>
        <taxon>Isoalcanivorax</taxon>
    </lineage>
</organism>
<evidence type="ECO:0000313" key="5">
    <source>
        <dbReference type="Proteomes" id="UP000006764"/>
    </source>
</evidence>
<dbReference type="Proteomes" id="UP000006764">
    <property type="component" value="Chromosome"/>
</dbReference>
<dbReference type="STRING" id="391936.S7S_08720"/>
<dbReference type="InterPro" id="IPR036065">
    <property type="entry name" value="BolA-like_sf"/>
</dbReference>
<dbReference type="InterPro" id="IPR050961">
    <property type="entry name" value="BolA/IbaG_stress_morph_reg"/>
</dbReference>
<reference evidence="4 5" key="1">
    <citation type="journal article" date="2012" name="J. Bacteriol.">
        <title>Genome sequence of an alkane-degrading bacterium, Alcanivorax pacificus type strain W11-5, isolated from deep sea sediment.</title>
        <authorList>
            <person name="Lai Q."/>
            <person name="Shao Z."/>
        </authorList>
    </citation>
    <scope>NUCLEOTIDE SEQUENCE [LARGE SCALE GENOMIC DNA]</scope>
    <source>
        <strain evidence="4 5">W11-5</strain>
    </source>
</reference>
<dbReference type="KEGG" id="apac:S7S_08720"/>
<gene>
    <name evidence="4" type="ORF">S7S_08720</name>
</gene>
<dbReference type="InterPro" id="IPR002634">
    <property type="entry name" value="BolA"/>
</dbReference>
<keyword evidence="5" id="KW-1185">Reference proteome</keyword>
<proteinExistence type="inferred from homology"/>
<protein>
    <submittedName>
        <fullName evidence="4">BolA protein</fullName>
    </submittedName>
</protein>
<dbReference type="SUPFAM" id="SSF82657">
    <property type="entry name" value="BolA-like"/>
    <property type="match status" value="1"/>
</dbReference>
<dbReference type="Pfam" id="PF01722">
    <property type="entry name" value="BolA"/>
    <property type="match status" value="1"/>
</dbReference>
<dbReference type="AlphaFoldDB" id="A0A0B4XNU7"/>
<evidence type="ECO:0000256" key="3">
    <source>
        <dbReference type="SAM" id="MobiDB-lite"/>
    </source>
</evidence>
<sequence>MSSIATLIERKVRDGLPVAHLSLENESHMHSGPATESHFRMVVVSGAFEGLRLVQRHQRIYALVAEELAGPVHALALHTFTPAEWAERGEQAEASPNCRGGSQAG</sequence>
<comment type="similarity">
    <text evidence="1 2">Belongs to the BolA/IbaG family.</text>
</comment>
<evidence type="ECO:0000256" key="2">
    <source>
        <dbReference type="RuleBase" id="RU003860"/>
    </source>
</evidence>
<dbReference type="PANTHER" id="PTHR46229:SF2">
    <property type="entry name" value="BOLA-LIKE PROTEIN 1"/>
    <property type="match status" value="1"/>
</dbReference>
<name>A0A0B4XNU7_9GAMM</name>